<keyword evidence="2" id="KW-1185">Reference proteome</keyword>
<dbReference type="EMBL" id="LGRN01000111">
    <property type="protein sequence ID" value="OJD16361.1"/>
    <property type="molecule type" value="Genomic_DNA"/>
</dbReference>
<evidence type="ECO:0000313" key="2">
    <source>
        <dbReference type="Proteomes" id="UP000182235"/>
    </source>
</evidence>
<proteinExistence type="predicted"/>
<dbReference type="Proteomes" id="UP000182235">
    <property type="component" value="Unassembled WGS sequence"/>
</dbReference>
<comment type="caution">
    <text evidence="1">The sequence shown here is derived from an EMBL/GenBank/DDBJ whole genome shotgun (WGS) entry which is preliminary data.</text>
</comment>
<dbReference type="STRING" id="1447872.A0A1J9PIT0"/>
<protein>
    <submittedName>
        <fullName evidence="1">Uncharacterized protein</fullName>
    </submittedName>
</protein>
<reference evidence="1 2" key="1">
    <citation type="submission" date="2015-07" db="EMBL/GenBank/DDBJ databases">
        <title>Emmonsia species relationships and genome sequence.</title>
        <authorList>
            <consortium name="The Broad Institute Genomics Platform"/>
            <person name="Cuomo C.A."/>
            <person name="Munoz J.F."/>
            <person name="Imamovic A."/>
            <person name="Priest M.E."/>
            <person name="Young S."/>
            <person name="Clay O.K."/>
            <person name="McEwen J.G."/>
        </authorList>
    </citation>
    <scope>NUCLEOTIDE SEQUENCE [LARGE SCALE GENOMIC DNA]</scope>
    <source>
        <strain evidence="1 2">UAMH 9510</strain>
    </source>
</reference>
<dbReference type="AlphaFoldDB" id="A0A1J9PIT0"/>
<organism evidence="1 2">
    <name type="scientific">Emergomyces pasteurianus Ep9510</name>
    <dbReference type="NCBI Taxonomy" id="1447872"/>
    <lineage>
        <taxon>Eukaryota</taxon>
        <taxon>Fungi</taxon>
        <taxon>Dikarya</taxon>
        <taxon>Ascomycota</taxon>
        <taxon>Pezizomycotina</taxon>
        <taxon>Eurotiomycetes</taxon>
        <taxon>Eurotiomycetidae</taxon>
        <taxon>Onygenales</taxon>
        <taxon>Ajellomycetaceae</taxon>
        <taxon>Emergomyces</taxon>
    </lineage>
</organism>
<gene>
    <name evidence="1" type="ORF">AJ78_03460</name>
</gene>
<accession>A0A1J9PIT0</accession>
<name>A0A1J9PIT0_9EURO</name>
<sequence>MDKTPLTVGECIVHLKFFAAITDLRDELPTIDGLFCLSNSLPTSSINSILMMTSIELLSWRGNRDGKYMHLQQCIGLKLGFTSSQKRQNERNENIQLPNIIISKALNSNILDLTGCYQNLTATIERIHDDFEYSSKKERHAFAPRDKPLSPQTRPENIAFRRLLSQYWGNSSILSLDLVGAVIEAICRLYQRGAVQRVHLLVLRGFSLGELQNYYEYVFDIEGEKAGGGGEF</sequence>
<dbReference type="VEuPathDB" id="FungiDB:AJ78_03460"/>
<evidence type="ECO:0000313" key="1">
    <source>
        <dbReference type="EMBL" id="OJD16361.1"/>
    </source>
</evidence>